<protein>
    <submittedName>
        <fullName evidence="3">Uncharacterized protein LOC109505428</fullName>
    </submittedName>
</protein>
<keyword evidence="2" id="KW-1185">Reference proteome</keyword>
<feature type="compositionally biased region" description="Acidic residues" evidence="1">
    <location>
        <begin position="80"/>
        <end position="90"/>
    </location>
</feature>
<sequence length="160" mass="16875">MWDETEAYFHPVTLADIDALVPKLSFGSSALASCLTIPVSRNVAGVNKDDVLDAATVEASPSFRIVKKDVVEGEQRAEQVAEEQALEIDEVGAGTDSSLDKEQDDHASLNGLLCSKKRLILTSERPNKKRKLLGGDAGGTAVGGTTVDTSSVDARACIST</sequence>
<gene>
    <name evidence="3" type="primary">LOC109505428</name>
</gene>
<dbReference type="InParanoid" id="A0A6J0PDB5"/>
<evidence type="ECO:0000256" key="1">
    <source>
        <dbReference type="SAM" id="MobiDB-lite"/>
    </source>
</evidence>
<dbReference type="GeneID" id="109505428"/>
<organism evidence="2 3">
    <name type="scientific">Elaeis guineensis var. tenera</name>
    <name type="common">Oil palm</name>
    <dbReference type="NCBI Taxonomy" id="51953"/>
    <lineage>
        <taxon>Eukaryota</taxon>
        <taxon>Viridiplantae</taxon>
        <taxon>Streptophyta</taxon>
        <taxon>Embryophyta</taxon>
        <taxon>Tracheophyta</taxon>
        <taxon>Spermatophyta</taxon>
        <taxon>Magnoliopsida</taxon>
        <taxon>Liliopsida</taxon>
        <taxon>Arecaceae</taxon>
        <taxon>Arecoideae</taxon>
        <taxon>Cocoseae</taxon>
        <taxon>Elaeidinae</taxon>
        <taxon>Elaeis</taxon>
    </lineage>
</organism>
<dbReference type="KEGG" id="egu:109505428"/>
<dbReference type="RefSeq" id="XP_019703470.1">
    <property type="nucleotide sequence ID" value="XM_019847911.2"/>
</dbReference>
<reference evidence="3" key="1">
    <citation type="submission" date="2025-08" db="UniProtKB">
        <authorList>
            <consortium name="RefSeq"/>
        </authorList>
    </citation>
    <scope>IDENTIFICATION</scope>
</reference>
<dbReference type="Proteomes" id="UP000504607">
    <property type="component" value="Unplaced"/>
</dbReference>
<dbReference type="OrthoDB" id="20839at2759"/>
<accession>A0A6J0PDB5</accession>
<name>A0A6J0PDB5_ELAGV</name>
<evidence type="ECO:0000313" key="3">
    <source>
        <dbReference type="RefSeq" id="XP_019703470.1"/>
    </source>
</evidence>
<proteinExistence type="predicted"/>
<feature type="region of interest" description="Disordered" evidence="1">
    <location>
        <begin position="76"/>
        <end position="103"/>
    </location>
</feature>
<dbReference type="AlphaFoldDB" id="A0A6J0PDB5"/>
<evidence type="ECO:0000313" key="2">
    <source>
        <dbReference type="Proteomes" id="UP000504607"/>
    </source>
</evidence>